<proteinExistence type="predicted"/>
<sequence length="218" mass="24419">MLNWKVLLPLLQIYCPKHEPNKTVPVQSLKKVTRFYEEIEVTPKNGLVHCTSHSLRMFVSYINRRHDGSERKDHRLKAIFDEVAKSWPPKPRSRRSLAAVVAEDGEDVECEEEEAEEEEELQLTEDDDEDVCQAAEVDDYLAQSLGLVPGSPQPPSAYVGTVAYELSDEGQPVPYAPALPAVDESPDLVKQLAELEHLVSTQGQSFEYINTEGNSALS</sequence>
<evidence type="ECO:0000313" key="2">
    <source>
        <dbReference type="Proteomes" id="UP000601435"/>
    </source>
</evidence>
<accession>A0A813A9U7</accession>
<protein>
    <submittedName>
        <fullName evidence="1">Uncharacterized protein</fullName>
    </submittedName>
</protein>
<organism evidence="1 2">
    <name type="scientific">Symbiodinium necroappetens</name>
    <dbReference type="NCBI Taxonomy" id="1628268"/>
    <lineage>
        <taxon>Eukaryota</taxon>
        <taxon>Sar</taxon>
        <taxon>Alveolata</taxon>
        <taxon>Dinophyceae</taxon>
        <taxon>Suessiales</taxon>
        <taxon>Symbiodiniaceae</taxon>
        <taxon>Symbiodinium</taxon>
    </lineage>
</organism>
<dbReference type="OrthoDB" id="444826at2759"/>
<gene>
    <name evidence="1" type="ORF">SNEC2469_LOCUS27268</name>
</gene>
<keyword evidence="2" id="KW-1185">Reference proteome</keyword>
<reference evidence="1" key="1">
    <citation type="submission" date="2021-02" db="EMBL/GenBank/DDBJ databases">
        <authorList>
            <person name="Dougan E. K."/>
            <person name="Rhodes N."/>
            <person name="Thang M."/>
            <person name="Chan C."/>
        </authorList>
    </citation>
    <scope>NUCLEOTIDE SEQUENCE</scope>
</reference>
<name>A0A813A9U7_9DINO</name>
<evidence type="ECO:0000313" key="1">
    <source>
        <dbReference type="EMBL" id="CAE7860974.1"/>
    </source>
</evidence>
<dbReference type="Proteomes" id="UP000601435">
    <property type="component" value="Unassembled WGS sequence"/>
</dbReference>
<dbReference type="EMBL" id="CAJNJA010057099">
    <property type="protein sequence ID" value="CAE7860974.1"/>
    <property type="molecule type" value="Genomic_DNA"/>
</dbReference>
<comment type="caution">
    <text evidence="1">The sequence shown here is derived from an EMBL/GenBank/DDBJ whole genome shotgun (WGS) entry which is preliminary data.</text>
</comment>
<dbReference type="AlphaFoldDB" id="A0A813A9U7"/>